<name>A0ACD4ZZU5_9ACTN</name>
<keyword evidence="2" id="KW-1185">Reference proteome</keyword>
<dbReference type="Proteomes" id="UP001348369">
    <property type="component" value="Plasmid unnamed1"/>
</dbReference>
<dbReference type="EMBL" id="CP109110">
    <property type="protein sequence ID" value="WSC03492.1"/>
    <property type="molecule type" value="Genomic_DNA"/>
</dbReference>
<keyword evidence="1" id="KW-0614">Plasmid</keyword>
<gene>
    <name evidence="1" type="ORF">OG835_42110</name>
</gene>
<evidence type="ECO:0000313" key="2">
    <source>
        <dbReference type="Proteomes" id="UP001348369"/>
    </source>
</evidence>
<accession>A0ACD4ZZU5</accession>
<sequence>MPGQHDPPAGETTPSVSVRRAVSVPPPDQEPGAELGPRTSGPAAPDPTTSGPATPDPVVVEPATSSAEPATSSAAPAPSSDGPARRRYFGLRSRSGAAEPVPDAAESARREEPQRQHSSASDEPDNDGGAGLLFASDHDHPDDPDRDEATQGRPRGPMLAAAAIAGVLLISVPIVVLGLSDDDERQTVSTKPVDGLALEPNMSDDEPPSTYVVESPSPSSSPSASKSAASKPDTEVKETPQVVTEKKPVEQATPKMEVKKEVKKPDPLTPRQLANALSHRVNVQLRSVETGKCADLPYFGKGKVDGPVRQYDCRPTTKDNQLWDLKVVDENGGPGGASLFVIKNRQDGLCVDLPNNGAAAHGTKISQYHCNGTSADNQRWWLDPHPGGYWLRNVLNNRCMAVDGGRAAGDDARLKVTDCGDTAQSAQRWSVVSVI</sequence>
<organism evidence="1 2">
    <name type="scientific">Streptomyces scopuliridis</name>
    <dbReference type="NCBI Taxonomy" id="452529"/>
    <lineage>
        <taxon>Bacteria</taxon>
        <taxon>Bacillati</taxon>
        <taxon>Actinomycetota</taxon>
        <taxon>Actinomycetes</taxon>
        <taxon>Kitasatosporales</taxon>
        <taxon>Streptomycetaceae</taxon>
        <taxon>Streptomyces</taxon>
    </lineage>
</organism>
<evidence type="ECO:0000313" key="1">
    <source>
        <dbReference type="EMBL" id="WSC03492.1"/>
    </source>
</evidence>
<reference evidence="1" key="1">
    <citation type="submission" date="2022-10" db="EMBL/GenBank/DDBJ databases">
        <title>The complete genomes of actinobacterial strains from the NBC collection.</title>
        <authorList>
            <person name="Joergensen T.S."/>
            <person name="Alvarez Arevalo M."/>
            <person name="Sterndorff E.B."/>
            <person name="Faurdal D."/>
            <person name="Vuksanovic O."/>
            <person name="Mourched A.-S."/>
            <person name="Charusanti P."/>
            <person name="Shaw S."/>
            <person name="Blin K."/>
            <person name="Weber T."/>
        </authorList>
    </citation>
    <scope>NUCLEOTIDE SEQUENCE</scope>
    <source>
        <strain evidence="1">NBC 01771</strain>
    </source>
</reference>
<protein>
    <submittedName>
        <fullName evidence="1">RICIN domain-containing protein</fullName>
    </submittedName>
</protein>
<geneLocation type="plasmid" evidence="1 2">
    <name>unnamed1</name>
</geneLocation>
<proteinExistence type="predicted"/>